<organism evidence="1 2">
    <name type="scientific">Parelaphostrongylus tenuis</name>
    <name type="common">Meningeal worm</name>
    <dbReference type="NCBI Taxonomy" id="148309"/>
    <lineage>
        <taxon>Eukaryota</taxon>
        <taxon>Metazoa</taxon>
        <taxon>Ecdysozoa</taxon>
        <taxon>Nematoda</taxon>
        <taxon>Chromadorea</taxon>
        <taxon>Rhabditida</taxon>
        <taxon>Rhabditina</taxon>
        <taxon>Rhabditomorpha</taxon>
        <taxon>Strongyloidea</taxon>
        <taxon>Metastrongylidae</taxon>
        <taxon>Parelaphostrongylus</taxon>
    </lineage>
</organism>
<sequence length="137" mass="15566">MGAGIQCLEACEDLHKHGFIHRDLKPANNACGLCGKKRVDYYDYYGNPKMRKNDVSKVMEQMRAENRDAALGGVPCKEELSKMLDYIDSLKYHDHVDYDFIYKLSEQGAKSVGGDIKDPYDWEKTVKRTVTATLKAP</sequence>
<dbReference type="EMBL" id="JAHQIW010005418">
    <property type="protein sequence ID" value="KAJ1365957.1"/>
    <property type="molecule type" value="Genomic_DNA"/>
</dbReference>
<proteinExistence type="predicted"/>
<evidence type="ECO:0000313" key="2">
    <source>
        <dbReference type="Proteomes" id="UP001196413"/>
    </source>
</evidence>
<comment type="caution">
    <text evidence="1">The sequence shown here is derived from an EMBL/GenBank/DDBJ whole genome shotgun (WGS) entry which is preliminary data.</text>
</comment>
<keyword evidence="2" id="KW-1185">Reference proteome</keyword>
<evidence type="ECO:0000313" key="1">
    <source>
        <dbReference type="EMBL" id="KAJ1365957.1"/>
    </source>
</evidence>
<dbReference type="Gene3D" id="1.10.510.10">
    <property type="entry name" value="Transferase(Phosphotransferase) domain 1"/>
    <property type="match status" value="2"/>
</dbReference>
<dbReference type="AlphaFoldDB" id="A0AAD5QY15"/>
<dbReference type="InterPro" id="IPR050235">
    <property type="entry name" value="CK1_Ser-Thr_kinase"/>
</dbReference>
<accession>A0AAD5QY15</accession>
<gene>
    <name evidence="1" type="ORF">KIN20_026446</name>
</gene>
<dbReference type="InterPro" id="IPR011009">
    <property type="entry name" value="Kinase-like_dom_sf"/>
</dbReference>
<dbReference type="SUPFAM" id="SSF56112">
    <property type="entry name" value="Protein kinase-like (PK-like)"/>
    <property type="match status" value="1"/>
</dbReference>
<protein>
    <recommendedName>
        <fullName evidence="3">Protein kinase domain-containing protein</fullName>
    </recommendedName>
</protein>
<dbReference type="PANTHER" id="PTHR11909">
    <property type="entry name" value="CASEIN KINASE-RELATED"/>
    <property type="match status" value="1"/>
</dbReference>
<name>A0AAD5QY15_PARTN</name>
<evidence type="ECO:0008006" key="3">
    <source>
        <dbReference type="Google" id="ProtNLM"/>
    </source>
</evidence>
<dbReference type="Proteomes" id="UP001196413">
    <property type="component" value="Unassembled WGS sequence"/>
</dbReference>
<reference evidence="1" key="1">
    <citation type="submission" date="2021-06" db="EMBL/GenBank/DDBJ databases">
        <title>Parelaphostrongylus tenuis whole genome reference sequence.</title>
        <authorList>
            <person name="Garwood T.J."/>
            <person name="Larsen P.A."/>
            <person name="Fountain-Jones N.M."/>
            <person name="Garbe J.R."/>
            <person name="Macchietto M.G."/>
            <person name="Kania S.A."/>
            <person name="Gerhold R.W."/>
            <person name="Richards J.E."/>
            <person name="Wolf T.M."/>
        </authorList>
    </citation>
    <scope>NUCLEOTIDE SEQUENCE</scope>
    <source>
        <strain evidence="1">MNPRO001-30</strain>
        <tissue evidence="1">Meninges</tissue>
    </source>
</reference>